<organism evidence="1 2">
    <name type="scientific">Acaryochloris thomasi RCC1774</name>
    <dbReference type="NCBI Taxonomy" id="1764569"/>
    <lineage>
        <taxon>Bacteria</taxon>
        <taxon>Bacillati</taxon>
        <taxon>Cyanobacteriota</taxon>
        <taxon>Cyanophyceae</taxon>
        <taxon>Acaryochloridales</taxon>
        <taxon>Acaryochloridaceae</taxon>
        <taxon>Acaryochloris</taxon>
        <taxon>Acaryochloris thomasi</taxon>
    </lineage>
</organism>
<dbReference type="EMBL" id="PQWO01000021">
    <property type="protein sequence ID" value="PZD71140.1"/>
    <property type="molecule type" value="Genomic_DNA"/>
</dbReference>
<protein>
    <submittedName>
        <fullName evidence="1">Uncharacterized protein</fullName>
    </submittedName>
</protein>
<sequence length="44" mass="5003">MIDFLGLITLRPFMQRTKLAKSAVKLIFDGATYTDRGLINFGIR</sequence>
<accession>A0A2W1JAG0</accession>
<proteinExistence type="predicted"/>
<evidence type="ECO:0000313" key="1">
    <source>
        <dbReference type="EMBL" id="PZD71140.1"/>
    </source>
</evidence>
<reference evidence="1 2" key="1">
    <citation type="journal article" date="2018" name="Sci. Rep.">
        <title>A novel species of the marine cyanobacterium Acaryochloris with a unique pigment content and lifestyle.</title>
        <authorList>
            <person name="Partensky F."/>
            <person name="Six C."/>
            <person name="Ratin M."/>
            <person name="Garczarek L."/>
            <person name="Vaulot D."/>
            <person name="Probert I."/>
            <person name="Calteau A."/>
            <person name="Gourvil P."/>
            <person name="Marie D."/>
            <person name="Grebert T."/>
            <person name="Bouchier C."/>
            <person name="Le Panse S."/>
            <person name="Gachenot M."/>
            <person name="Rodriguez F."/>
            <person name="Garrido J.L."/>
        </authorList>
    </citation>
    <scope>NUCLEOTIDE SEQUENCE [LARGE SCALE GENOMIC DNA]</scope>
    <source>
        <strain evidence="1 2">RCC1774</strain>
    </source>
</reference>
<evidence type="ECO:0000313" key="2">
    <source>
        <dbReference type="Proteomes" id="UP000248857"/>
    </source>
</evidence>
<gene>
    <name evidence="1" type="ORF">C1752_07868</name>
</gene>
<name>A0A2W1JAG0_9CYAN</name>
<keyword evidence="2" id="KW-1185">Reference proteome</keyword>
<comment type="caution">
    <text evidence="1">The sequence shown here is derived from an EMBL/GenBank/DDBJ whole genome shotgun (WGS) entry which is preliminary data.</text>
</comment>
<dbReference type="AlphaFoldDB" id="A0A2W1JAG0"/>
<dbReference type="Proteomes" id="UP000248857">
    <property type="component" value="Unassembled WGS sequence"/>
</dbReference>